<name>A0A4R2LGW3_9BACE</name>
<evidence type="ECO:0000313" key="2">
    <source>
        <dbReference type="Proteomes" id="UP000295600"/>
    </source>
</evidence>
<organism evidence="1 2">
    <name type="scientific">Prevotella heparinolytica</name>
    <dbReference type="NCBI Taxonomy" id="28113"/>
    <lineage>
        <taxon>Bacteria</taxon>
        <taxon>Pseudomonadati</taxon>
        <taxon>Bacteroidota</taxon>
        <taxon>Bacteroidia</taxon>
        <taxon>Bacteroidales</taxon>
        <taxon>Bacteroidaceae</taxon>
        <taxon>Bacteroides</taxon>
    </lineage>
</organism>
<dbReference type="EMBL" id="SLXB01000031">
    <property type="protein sequence ID" value="TCO87456.1"/>
    <property type="molecule type" value="Genomic_DNA"/>
</dbReference>
<reference evidence="1 2" key="1">
    <citation type="submission" date="2019-03" db="EMBL/GenBank/DDBJ databases">
        <title>Genomic Encyclopedia of Type Strains, Phase IV (KMG-IV): sequencing the most valuable type-strain genomes for metagenomic binning, comparative biology and taxonomic classification.</title>
        <authorList>
            <person name="Goeker M."/>
        </authorList>
    </citation>
    <scope>NUCLEOTIDE SEQUENCE [LARGE SCALE GENOMIC DNA]</scope>
    <source>
        <strain evidence="1 2">DSM 23917</strain>
    </source>
</reference>
<protein>
    <submittedName>
        <fullName evidence="1">Uncharacterized protein</fullName>
    </submittedName>
</protein>
<gene>
    <name evidence="1" type="ORF">EV202_1311</name>
</gene>
<comment type="caution">
    <text evidence="1">The sequence shown here is derived from an EMBL/GenBank/DDBJ whole genome shotgun (WGS) entry which is preliminary data.</text>
</comment>
<accession>A0A4R2LGW3</accession>
<sequence>MFRKKEKEFQYHPGIEKIIEDVQGGGTIARKELKGVIKELPPIVVVGRDENGLYHVVKTALIQKVSGTTIEVGKKHLFVVGEAVMIGGDLKGASDLIASIDKSNPEKDVITLAGAIGEGSAGQVLVLAKDKQDANSAKFKYIPEVVTMNKVDVTVANQQSGLLVRGTVNESVMPYPVDDAIKSLLKDIRFVYKQV</sequence>
<evidence type="ECO:0000313" key="1">
    <source>
        <dbReference type="EMBL" id="TCO87456.1"/>
    </source>
</evidence>
<dbReference type="AlphaFoldDB" id="A0A4R2LGW3"/>
<dbReference type="Proteomes" id="UP000295600">
    <property type="component" value="Unassembled WGS sequence"/>
</dbReference>
<dbReference type="RefSeq" id="WP_131927386.1">
    <property type="nucleotide sequence ID" value="NZ_SLXB01000031.1"/>
</dbReference>
<proteinExistence type="predicted"/>